<organism evidence="2 3">
    <name type="scientific">Streptomyces litmocidini</name>
    <dbReference type="NCBI Taxonomy" id="67318"/>
    <lineage>
        <taxon>Bacteria</taxon>
        <taxon>Bacillati</taxon>
        <taxon>Actinomycetota</taxon>
        <taxon>Actinomycetes</taxon>
        <taxon>Kitasatosporales</taxon>
        <taxon>Streptomycetaceae</taxon>
        <taxon>Streptomyces</taxon>
    </lineage>
</organism>
<feature type="transmembrane region" description="Helical" evidence="1">
    <location>
        <begin position="105"/>
        <end position="124"/>
    </location>
</feature>
<sequence length="255" mass="27432">MLSPQILTKGTDTAALEADRLVVTTTAARKEIPLAVVQEVRRDSGTTLTVVLTDGATHSITGGNPTATSLFHTALDAALPEERDPAGSSLVTVEDDPGAIPWPKVFAWGALFLAAYTGYVWWTALAHGGAMAVLAFFAALGTLVGLLGVLGTVVNLRDRWTLHRRGITVRATADHYPNGKRSQYYKFTDTHGNEYFQHASSNTTPHIHVVYDPRGPGRHVQKKWLPLLITQYVLGSLAALGVLALGLWGVLAPYV</sequence>
<evidence type="ECO:0000313" key="2">
    <source>
        <dbReference type="EMBL" id="MFI1715291.1"/>
    </source>
</evidence>
<feature type="transmembrane region" description="Helical" evidence="1">
    <location>
        <begin position="224"/>
        <end position="251"/>
    </location>
</feature>
<keyword evidence="3" id="KW-1185">Reference proteome</keyword>
<evidence type="ECO:0000313" key="3">
    <source>
        <dbReference type="Proteomes" id="UP001611339"/>
    </source>
</evidence>
<name>A0ABW7U788_9ACTN</name>
<dbReference type="EMBL" id="JBIRUI010000007">
    <property type="protein sequence ID" value="MFI1715291.1"/>
    <property type="molecule type" value="Genomic_DNA"/>
</dbReference>
<accession>A0ABW7U788</accession>
<comment type="caution">
    <text evidence="2">The sequence shown here is derived from an EMBL/GenBank/DDBJ whole genome shotgun (WGS) entry which is preliminary data.</text>
</comment>
<gene>
    <name evidence="2" type="ORF">ACH407_17195</name>
</gene>
<reference evidence="2 3" key="1">
    <citation type="submission" date="2024-10" db="EMBL/GenBank/DDBJ databases">
        <title>The Natural Products Discovery Center: Release of the First 8490 Sequenced Strains for Exploring Actinobacteria Biosynthetic Diversity.</title>
        <authorList>
            <person name="Kalkreuter E."/>
            <person name="Kautsar S.A."/>
            <person name="Yang D."/>
            <person name="Bader C.D."/>
            <person name="Teijaro C.N."/>
            <person name="Fluegel L."/>
            <person name="Davis C.M."/>
            <person name="Simpson J.R."/>
            <person name="Lauterbach L."/>
            <person name="Steele A.D."/>
            <person name="Gui C."/>
            <person name="Meng S."/>
            <person name="Li G."/>
            <person name="Viehrig K."/>
            <person name="Ye F."/>
            <person name="Su P."/>
            <person name="Kiefer A.F."/>
            <person name="Nichols A."/>
            <person name="Cepeda A.J."/>
            <person name="Yan W."/>
            <person name="Fan B."/>
            <person name="Jiang Y."/>
            <person name="Adhikari A."/>
            <person name="Zheng C.-J."/>
            <person name="Schuster L."/>
            <person name="Cowan T.M."/>
            <person name="Smanski M.J."/>
            <person name="Chevrette M.G."/>
            <person name="De Carvalho L.P.S."/>
            <person name="Shen B."/>
        </authorList>
    </citation>
    <scope>NUCLEOTIDE SEQUENCE [LARGE SCALE GENOMIC DNA]</scope>
    <source>
        <strain evidence="2 3">NPDC020602</strain>
    </source>
</reference>
<evidence type="ECO:0008006" key="4">
    <source>
        <dbReference type="Google" id="ProtNLM"/>
    </source>
</evidence>
<dbReference type="RefSeq" id="WP_398710013.1">
    <property type="nucleotide sequence ID" value="NZ_JBIRUI010000007.1"/>
</dbReference>
<feature type="transmembrane region" description="Helical" evidence="1">
    <location>
        <begin position="130"/>
        <end position="156"/>
    </location>
</feature>
<evidence type="ECO:0000256" key="1">
    <source>
        <dbReference type="SAM" id="Phobius"/>
    </source>
</evidence>
<keyword evidence="1" id="KW-0812">Transmembrane</keyword>
<proteinExistence type="predicted"/>
<keyword evidence="1" id="KW-0472">Membrane</keyword>
<protein>
    <recommendedName>
        <fullName evidence="4">DUF3592 domain-containing protein</fullName>
    </recommendedName>
</protein>
<dbReference type="Proteomes" id="UP001611339">
    <property type="component" value="Unassembled WGS sequence"/>
</dbReference>
<keyword evidence="1" id="KW-1133">Transmembrane helix</keyword>